<dbReference type="GO" id="GO:0016787">
    <property type="term" value="F:hydrolase activity"/>
    <property type="evidence" value="ECO:0007669"/>
    <property type="project" value="UniProtKB-KW"/>
</dbReference>
<dbReference type="AlphaFoldDB" id="A0A4U2ZJ37"/>
<dbReference type="InterPro" id="IPR050072">
    <property type="entry name" value="Peptidase_M20A"/>
</dbReference>
<dbReference type="PANTHER" id="PTHR43808:SF27">
    <property type="entry name" value="PROTEIN ROCB"/>
    <property type="match status" value="1"/>
</dbReference>
<protein>
    <submittedName>
        <fullName evidence="1">M20/M25/M40 family metallo-hydrolase</fullName>
    </submittedName>
</protein>
<sequence>LTSMFYSHKDELPDHVREDIEQGDWLFGRGTMDMKCGLTLQMAMVEQACEGRFDGNVLLLAVPDEEVNSVGMRAAVPRLLDLAKEHDLEYKTVLNSEPMFSRHPGDQNKYIYTGSIGKVLPGFLCYGKETHVGEPFAGLNGSYMAALLTAELELNTDLCDIVEGE</sequence>
<dbReference type="SUPFAM" id="SSF53187">
    <property type="entry name" value="Zn-dependent exopeptidases"/>
    <property type="match status" value="1"/>
</dbReference>
<reference evidence="1 2" key="1">
    <citation type="journal article" date="2019" name="Environ. Microbiol.">
        <title>An active ?-lactamase is a part of an orchestrated cell wall stress resistance network of Bacillus subtilis and related rhizosphere species.</title>
        <authorList>
            <person name="Bucher T."/>
            <person name="Keren-Paz A."/>
            <person name="Hausser J."/>
            <person name="Olender T."/>
            <person name="Cytryn E."/>
            <person name="Kolodkin-Gal I."/>
        </authorList>
    </citation>
    <scope>NUCLEOTIDE SEQUENCE [LARGE SCALE GENOMIC DNA]</scope>
    <source>
        <strain evidence="1 2">I186</strain>
    </source>
</reference>
<gene>
    <name evidence="1" type="ORF">FC701_36200</name>
</gene>
<dbReference type="PANTHER" id="PTHR43808">
    <property type="entry name" value="ACETYLORNITHINE DEACETYLASE"/>
    <property type="match status" value="1"/>
</dbReference>
<keyword evidence="1" id="KW-0378">Hydrolase</keyword>
<dbReference type="Pfam" id="PF01546">
    <property type="entry name" value="Peptidase_M20"/>
    <property type="match status" value="1"/>
</dbReference>
<name>A0A4U2ZJ37_BACMY</name>
<accession>A0A4U2ZJ37</accession>
<feature type="non-terminal residue" evidence="1">
    <location>
        <position position="1"/>
    </location>
</feature>
<dbReference type="RefSeq" id="WP_137059795.1">
    <property type="nucleotide sequence ID" value="NZ_SZOD01001554.1"/>
</dbReference>
<dbReference type="Gene3D" id="3.40.630.10">
    <property type="entry name" value="Zn peptidases"/>
    <property type="match status" value="1"/>
</dbReference>
<dbReference type="Proteomes" id="UP000305524">
    <property type="component" value="Unassembled WGS sequence"/>
</dbReference>
<proteinExistence type="predicted"/>
<organism evidence="1 2">
    <name type="scientific">Bacillus mycoides</name>
    <dbReference type="NCBI Taxonomy" id="1405"/>
    <lineage>
        <taxon>Bacteria</taxon>
        <taxon>Bacillati</taxon>
        <taxon>Bacillota</taxon>
        <taxon>Bacilli</taxon>
        <taxon>Bacillales</taxon>
        <taxon>Bacillaceae</taxon>
        <taxon>Bacillus</taxon>
        <taxon>Bacillus cereus group</taxon>
    </lineage>
</organism>
<evidence type="ECO:0000313" key="2">
    <source>
        <dbReference type="Proteomes" id="UP000305524"/>
    </source>
</evidence>
<comment type="caution">
    <text evidence="1">The sequence shown here is derived from an EMBL/GenBank/DDBJ whole genome shotgun (WGS) entry which is preliminary data.</text>
</comment>
<dbReference type="InterPro" id="IPR002933">
    <property type="entry name" value="Peptidase_M20"/>
</dbReference>
<evidence type="ECO:0000313" key="1">
    <source>
        <dbReference type="EMBL" id="TKI74589.1"/>
    </source>
</evidence>
<dbReference type="EMBL" id="SZOD01001554">
    <property type="protein sequence ID" value="TKI74589.1"/>
    <property type="molecule type" value="Genomic_DNA"/>
</dbReference>
<feature type="non-terminal residue" evidence="1">
    <location>
        <position position="165"/>
    </location>
</feature>